<reference evidence="2" key="1">
    <citation type="submission" date="2017-08" db="EMBL/GenBank/DDBJ databases">
        <title>Mesorhizobium wenxinae sp. nov., a novel rhizobial species isolated from root nodules of chickpea (Cicer arietinum L.).</title>
        <authorList>
            <person name="Zhang J."/>
        </authorList>
    </citation>
    <scope>NUCLEOTIDE SEQUENCE [LARGE SCALE GENOMIC DNA]</scope>
    <source>
        <strain evidence="2">USDA 3392</strain>
    </source>
</reference>
<evidence type="ECO:0000313" key="1">
    <source>
        <dbReference type="EMBL" id="PAQ04204.1"/>
    </source>
</evidence>
<organism evidence="1 2">
    <name type="scientific">Mesorhizobium mediterraneum</name>
    <dbReference type="NCBI Taxonomy" id="43617"/>
    <lineage>
        <taxon>Bacteria</taxon>
        <taxon>Pseudomonadati</taxon>
        <taxon>Pseudomonadota</taxon>
        <taxon>Alphaproteobacteria</taxon>
        <taxon>Hyphomicrobiales</taxon>
        <taxon>Phyllobacteriaceae</taxon>
        <taxon>Mesorhizobium</taxon>
    </lineage>
</organism>
<dbReference type="EMBL" id="NPKI01000002">
    <property type="protein sequence ID" value="PAQ04204.1"/>
    <property type="molecule type" value="Genomic_DNA"/>
</dbReference>
<comment type="caution">
    <text evidence="1">The sequence shown here is derived from an EMBL/GenBank/DDBJ whole genome shotgun (WGS) entry which is preliminary data.</text>
</comment>
<gene>
    <name evidence="1" type="ORF">CIT25_01580</name>
</gene>
<dbReference type="Proteomes" id="UP000216215">
    <property type="component" value="Unassembled WGS sequence"/>
</dbReference>
<proteinExistence type="predicted"/>
<accession>A0AB36RGU7</accession>
<protein>
    <submittedName>
        <fullName evidence="1">Uncharacterized protein</fullName>
    </submittedName>
</protein>
<sequence length="66" mass="7469">MAFNLKTSAVLALAFVAGAVAMFLWSRDSTYQECLVHEGRGQSRPGMLAAYKLCQHRFPDWKESQF</sequence>
<name>A0AB36RGU7_9HYPH</name>
<keyword evidence="2" id="KW-1185">Reference proteome</keyword>
<dbReference type="AlphaFoldDB" id="A0AB36RGU7"/>
<evidence type="ECO:0000313" key="2">
    <source>
        <dbReference type="Proteomes" id="UP000216215"/>
    </source>
</evidence>